<evidence type="ECO:0000313" key="2">
    <source>
        <dbReference type="WBParaSite" id="JU765_v2.g4572.t1"/>
    </source>
</evidence>
<protein>
    <submittedName>
        <fullName evidence="2">Uncharacterized protein</fullName>
    </submittedName>
</protein>
<evidence type="ECO:0000313" key="1">
    <source>
        <dbReference type="Proteomes" id="UP000887576"/>
    </source>
</evidence>
<reference evidence="2" key="1">
    <citation type="submission" date="2022-11" db="UniProtKB">
        <authorList>
            <consortium name="WormBaseParasite"/>
        </authorList>
    </citation>
    <scope>IDENTIFICATION</scope>
</reference>
<name>A0AC34R989_9BILA</name>
<organism evidence="1 2">
    <name type="scientific">Panagrolaimus sp. JU765</name>
    <dbReference type="NCBI Taxonomy" id="591449"/>
    <lineage>
        <taxon>Eukaryota</taxon>
        <taxon>Metazoa</taxon>
        <taxon>Ecdysozoa</taxon>
        <taxon>Nematoda</taxon>
        <taxon>Chromadorea</taxon>
        <taxon>Rhabditida</taxon>
        <taxon>Tylenchina</taxon>
        <taxon>Panagrolaimomorpha</taxon>
        <taxon>Panagrolaimoidea</taxon>
        <taxon>Panagrolaimidae</taxon>
        <taxon>Panagrolaimus</taxon>
    </lineage>
</organism>
<sequence>MLLLSLFIFCLIGKSFQDFPFLKSYLDEQTRITADNDVFFDQTKNQYENPPDMPDGDYVDYLPIHPITRIDFGIFKNRLPSDWTFKYLKVFEKTKVRIICSQIHYTQWNVFRTLLVLVTEFRDGTDLLANAADLHDTNFPCNDADEKTVKSWAHNGRQVMYSVYFDEMVDDK</sequence>
<dbReference type="Proteomes" id="UP000887576">
    <property type="component" value="Unplaced"/>
</dbReference>
<proteinExistence type="predicted"/>
<dbReference type="WBParaSite" id="JU765_v2.g4572.t1">
    <property type="protein sequence ID" value="JU765_v2.g4572.t1"/>
    <property type="gene ID" value="JU765_v2.g4572"/>
</dbReference>
<accession>A0AC34R989</accession>